<dbReference type="GO" id="GO:0004521">
    <property type="term" value="F:RNA endonuclease activity"/>
    <property type="evidence" value="ECO:0007669"/>
    <property type="project" value="TreeGrafter"/>
</dbReference>
<comment type="similarity">
    <text evidence="3">Belongs to the DNA/RNA non-specific endonuclease family.</text>
</comment>
<dbReference type="GO" id="GO:0005634">
    <property type="term" value="C:nucleus"/>
    <property type="evidence" value="ECO:0007669"/>
    <property type="project" value="TreeGrafter"/>
</dbReference>
<evidence type="ECO:0000256" key="5">
    <source>
        <dbReference type="ARBA" id="ARBA00022722"/>
    </source>
</evidence>
<evidence type="ECO:0000259" key="18">
    <source>
        <dbReference type="SMART" id="SM00477"/>
    </source>
</evidence>
<comment type="cofactor">
    <cofactor evidence="1">
        <name>a divalent metal cation</name>
        <dbReference type="ChEBI" id="CHEBI:60240"/>
    </cofactor>
</comment>
<dbReference type="InterPro" id="IPR040255">
    <property type="entry name" value="Non-specific_endonuclease"/>
</dbReference>
<feature type="domain" description="DNA/RNA non-specific endonuclease/pyrophosphatase/phosphodiesterase" evidence="19">
    <location>
        <begin position="65"/>
        <end position="274"/>
    </location>
</feature>
<dbReference type="InterPro" id="IPR001604">
    <property type="entry name" value="Endo_G_ENPP1-like_dom"/>
</dbReference>
<evidence type="ECO:0000256" key="10">
    <source>
        <dbReference type="ARBA" id="ARBA00022946"/>
    </source>
</evidence>
<dbReference type="Proteomes" id="UP000005408">
    <property type="component" value="Unassembled WGS sequence"/>
</dbReference>
<keyword evidence="7" id="KW-0255">Endonuclease</keyword>
<dbReference type="GO" id="GO:0000014">
    <property type="term" value="F:single-stranded DNA endodeoxyribonuclease activity"/>
    <property type="evidence" value="ECO:0007669"/>
    <property type="project" value="TreeGrafter"/>
</dbReference>
<comment type="function">
    <text evidence="13">Endo/exonuclease with nicking activity towards supercoiled DNA, a preference for single-stranded DNA and 5'-3' exonuclease activity.</text>
</comment>
<keyword evidence="9" id="KW-0378">Hydrolase</keyword>
<dbReference type="CDD" id="cd00091">
    <property type="entry name" value="NUC"/>
    <property type="match status" value="1"/>
</dbReference>
<keyword evidence="11" id="KW-0496">Mitochondrion</keyword>
<keyword evidence="12" id="KW-0472">Membrane</keyword>
<keyword evidence="21" id="KW-1185">Reference proteome</keyword>
<dbReference type="PANTHER" id="PTHR13966:SF19">
    <property type="entry name" value="NUCLEASE EXOG, MITOCHONDRIAL"/>
    <property type="match status" value="1"/>
</dbReference>
<evidence type="ECO:0000256" key="14">
    <source>
        <dbReference type="ARBA" id="ARBA00074243"/>
    </source>
</evidence>
<dbReference type="FunFam" id="3.40.570.10:FF:000003">
    <property type="entry name" value="Nuclease EXOG, mitochondrial"/>
    <property type="match status" value="1"/>
</dbReference>
<dbReference type="EnsemblMetazoa" id="G31489.1">
    <property type="protein sequence ID" value="G31489.1:cds"/>
    <property type="gene ID" value="G31489"/>
</dbReference>
<evidence type="ECO:0000256" key="16">
    <source>
        <dbReference type="PIRSR" id="PIRSR640255-1"/>
    </source>
</evidence>
<dbReference type="EnsemblMetazoa" id="G31489.2">
    <property type="protein sequence ID" value="G31489.2:cds"/>
    <property type="gene ID" value="G31489"/>
</dbReference>
<dbReference type="GO" id="GO:0003676">
    <property type="term" value="F:nucleic acid binding"/>
    <property type="evidence" value="ECO:0007669"/>
    <property type="project" value="InterPro"/>
</dbReference>
<evidence type="ECO:0000256" key="11">
    <source>
        <dbReference type="ARBA" id="ARBA00023128"/>
    </source>
</evidence>
<evidence type="ECO:0000256" key="12">
    <source>
        <dbReference type="ARBA" id="ARBA00023136"/>
    </source>
</evidence>
<feature type="active site" description="Proton acceptor" evidence="16">
    <location>
        <position position="129"/>
    </location>
</feature>
<organism evidence="20 21">
    <name type="scientific">Magallana gigas</name>
    <name type="common">Pacific oyster</name>
    <name type="synonym">Crassostrea gigas</name>
    <dbReference type="NCBI Taxonomy" id="29159"/>
    <lineage>
        <taxon>Eukaryota</taxon>
        <taxon>Metazoa</taxon>
        <taxon>Spiralia</taxon>
        <taxon>Lophotrochozoa</taxon>
        <taxon>Mollusca</taxon>
        <taxon>Bivalvia</taxon>
        <taxon>Autobranchia</taxon>
        <taxon>Pteriomorphia</taxon>
        <taxon>Ostreida</taxon>
        <taxon>Ostreoidea</taxon>
        <taxon>Ostreidae</taxon>
        <taxon>Magallana</taxon>
    </lineage>
</organism>
<evidence type="ECO:0000256" key="7">
    <source>
        <dbReference type="ARBA" id="ARBA00022759"/>
    </source>
</evidence>
<evidence type="ECO:0000256" key="17">
    <source>
        <dbReference type="PIRSR" id="PIRSR640255-2"/>
    </source>
</evidence>
<dbReference type="InterPro" id="IPR020821">
    <property type="entry name" value="ENPP1-3/EXOG-like_nuc-like"/>
</dbReference>
<dbReference type="InterPro" id="IPR044929">
    <property type="entry name" value="DNA/RNA_non-sp_Endonuclease_sf"/>
</dbReference>
<dbReference type="GO" id="GO:0008409">
    <property type="term" value="F:5'-3' exonuclease activity"/>
    <property type="evidence" value="ECO:0007669"/>
    <property type="project" value="TreeGrafter"/>
</dbReference>
<dbReference type="InterPro" id="IPR044925">
    <property type="entry name" value="His-Me_finger_sf"/>
</dbReference>
<keyword evidence="5" id="KW-0540">Nuclease</keyword>
<dbReference type="PANTHER" id="PTHR13966">
    <property type="entry name" value="ENDONUCLEASE RELATED"/>
    <property type="match status" value="1"/>
</dbReference>
<dbReference type="SUPFAM" id="SSF54060">
    <property type="entry name" value="His-Me finger endonucleases"/>
    <property type="match status" value="1"/>
</dbReference>
<evidence type="ECO:0000256" key="4">
    <source>
        <dbReference type="ARBA" id="ARBA00011738"/>
    </source>
</evidence>
<dbReference type="GO" id="GO:0006309">
    <property type="term" value="P:apoptotic DNA fragmentation"/>
    <property type="evidence" value="ECO:0007669"/>
    <property type="project" value="TreeGrafter"/>
</dbReference>
<keyword evidence="6 17" id="KW-0479">Metal-binding</keyword>
<keyword evidence="10" id="KW-0809">Transit peptide</keyword>
<evidence type="ECO:0000256" key="6">
    <source>
        <dbReference type="ARBA" id="ARBA00022723"/>
    </source>
</evidence>
<proteinExistence type="inferred from homology"/>
<sequence>MSFTRGYFAGTVTTLFAIGVYQYSRESSPQSSQPDRPKLTDDVKEEIKRRILRYGAPQRGCEPRVYTNHVISYDQSKKTPVWVAELITQDTIQGTASRKQSNFMPDPGIPPLFSADNLDYRGSGWSRGHMAPAGDNKFDQKAMDDTFYLSNIVPQDIDNNAGFWNRFEMYCRDLAKRFDSVQVVSGPMVLPSTLNDRGQRVVTHPVIGQNEVAVPTHLYKVILVEADKRPIAIGCFIVPNEPIENKNSLKEFQVTLEEVQKRTGVIFFPELKNSNNLQGLCTVDSCVLGKRHR</sequence>
<evidence type="ECO:0000256" key="13">
    <source>
        <dbReference type="ARBA" id="ARBA00053281"/>
    </source>
</evidence>
<comment type="subunit">
    <text evidence="4">Homodimer.</text>
</comment>
<dbReference type="SMART" id="SM00892">
    <property type="entry name" value="Endonuclease_NS"/>
    <property type="match status" value="1"/>
</dbReference>
<protein>
    <recommendedName>
        <fullName evidence="14">Nuclease EXOG, mitochondrial</fullName>
    </recommendedName>
    <alternativeName>
        <fullName evidence="15">Endonuclease G-like 1</fullName>
    </alternativeName>
</protein>
<feature type="domain" description="ENPP1-3/EXOG-like endonuclease/phosphodiesterase" evidence="18">
    <location>
        <begin position="66"/>
        <end position="274"/>
    </location>
</feature>
<dbReference type="OMA" id="KYDQDAM"/>
<accession>A0A8W8M6S0</accession>
<evidence type="ECO:0000313" key="20">
    <source>
        <dbReference type="EnsemblMetazoa" id="G31489.1:cds"/>
    </source>
</evidence>
<dbReference type="OrthoDB" id="5418055at2759"/>
<dbReference type="GO" id="GO:0046872">
    <property type="term" value="F:metal ion binding"/>
    <property type="evidence" value="ECO:0007669"/>
    <property type="project" value="UniProtKB-KW"/>
</dbReference>
<evidence type="ECO:0000313" key="21">
    <source>
        <dbReference type="Proteomes" id="UP000005408"/>
    </source>
</evidence>
<evidence type="ECO:0000256" key="1">
    <source>
        <dbReference type="ARBA" id="ARBA00001968"/>
    </source>
</evidence>
<keyword evidence="8" id="KW-0999">Mitochondrion inner membrane</keyword>
<evidence type="ECO:0000256" key="9">
    <source>
        <dbReference type="ARBA" id="ARBA00022801"/>
    </source>
</evidence>
<dbReference type="AlphaFoldDB" id="A0A8W8M6S0"/>
<evidence type="ECO:0000256" key="15">
    <source>
        <dbReference type="ARBA" id="ARBA00081050"/>
    </source>
</evidence>
<dbReference type="GO" id="GO:0005743">
    <property type="term" value="C:mitochondrial inner membrane"/>
    <property type="evidence" value="ECO:0007669"/>
    <property type="project" value="UniProtKB-SubCell"/>
</dbReference>
<evidence type="ECO:0000259" key="19">
    <source>
        <dbReference type="SMART" id="SM00892"/>
    </source>
</evidence>
<evidence type="ECO:0000256" key="2">
    <source>
        <dbReference type="ARBA" id="ARBA00004273"/>
    </source>
</evidence>
<dbReference type="SMART" id="SM00477">
    <property type="entry name" value="NUC"/>
    <property type="match status" value="1"/>
</dbReference>
<evidence type="ECO:0000256" key="8">
    <source>
        <dbReference type="ARBA" id="ARBA00022792"/>
    </source>
</evidence>
<evidence type="ECO:0000256" key="3">
    <source>
        <dbReference type="ARBA" id="ARBA00010052"/>
    </source>
</evidence>
<name>A0A8W8M6S0_MAGGI</name>
<dbReference type="Gene3D" id="3.40.570.10">
    <property type="entry name" value="Extracellular Endonuclease, subunit A"/>
    <property type="match status" value="1"/>
</dbReference>
<comment type="subcellular location">
    <subcellularLocation>
        <location evidence="2">Mitochondrion inner membrane</location>
    </subcellularLocation>
</comment>
<reference evidence="20" key="1">
    <citation type="submission" date="2022-08" db="UniProtKB">
        <authorList>
            <consortium name="EnsemblMetazoa"/>
        </authorList>
    </citation>
    <scope>IDENTIFICATION</scope>
    <source>
        <strain evidence="20">05x7-T-G4-1.051#20</strain>
    </source>
</reference>
<dbReference type="Pfam" id="PF01223">
    <property type="entry name" value="Endonuclease_NS"/>
    <property type="match status" value="1"/>
</dbReference>
<feature type="binding site" evidence="17">
    <location>
        <position position="160"/>
    </location>
    <ligand>
        <name>Mg(2+)</name>
        <dbReference type="ChEBI" id="CHEBI:18420"/>
        <note>catalytic</note>
    </ligand>
</feature>